<dbReference type="Pfam" id="PF13812">
    <property type="entry name" value="PPR_3"/>
    <property type="match status" value="1"/>
</dbReference>
<dbReference type="OrthoDB" id="185373at2759"/>
<evidence type="ECO:0000256" key="1">
    <source>
        <dbReference type="ARBA" id="ARBA00022737"/>
    </source>
</evidence>
<dbReference type="AlphaFoldDB" id="A0A7I8LKU8"/>
<dbReference type="InterPro" id="IPR046848">
    <property type="entry name" value="E_motif"/>
</dbReference>
<keyword evidence="1" id="KW-0677">Repeat</keyword>
<feature type="repeat" description="PPR" evidence="2">
    <location>
        <begin position="477"/>
        <end position="512"/>
    </location>
</feature>
<dbReference type="PANTHER" id="PTHR47926:SF524">
    <property type="entry name" value="(WILD MALAYSIAN BANANA) HYPOTHETICAL PROTEIN"/>
    <property type="match status" value="1"/>
</dbReference>
<sequence>MLVAGLSRLFTTLGRNWEEARAGFPSDSTVPGGIYSFCFIRPSQLRASCAPPGFSSLCAEGESHGRDPHGVFPRRSSPPSPPPFYALLRERLRAAAVFHGLEPAEVAASLKSCVRGDRPRTAMQIHAVVVAAGLGRHTTVSNALMNFYCKICRFSEALQIFNAMSHRDVVSWNTVLSGFPCTKDALSFAVTMARSGVIFDAVTFTTALAYTSDLDDDDDGGGGGGGGSGFALQLHSQVVKAGFESDTFVGNALISAYAKAGLLEEADRVFGEMVERDLVSWNALISGYAQEEDRWARAMEVFVAMTREGLVVDHVSLSSALAACGHERNLRMGRQVHGMAMKSRLVKGASVSNVLMSMYAKCGSTDCARRVFQDVEERNVVSWTTMISIDAGEALALFKEMLLDGVEPNIVTFIALISAVAASGPSARSGEAIHGFCFKAGVRGSRNVCNSLVTMYAKWGSMEASRRVFDGMDSAEDAVSWNALISGYAQNGMCEEAMRAFSSMMMTSRCRPNDFTFGSVVSAVASAEETVCLTYGQRCHCLALKMGLDEGEHLTGALIDMYSKRGSVDGARRLFHQAPKKSLISWTAMISAEARHANYVGVVDLFEAMAANGVSPDQLTFLAVLTACGHGGMVDRGCQVFSSMVDDHGIEPNGEHYSAVVDMLGRAGRLEEAERLVGAIPGGAGLSAMQSLLGACRVHGDAAMAARAADALLGMGPTAESGTYVLLSNIYAEMGEWEKVAKVRKAMRDSGVRKEVGFSWVDCGGGGVHRFSSADKTHPRAEDVHWMSWFMGLQMRPLMDE</sequence>
<evidence type="ECO:0000313" key="4">
    <source>
        <dbReference type="Proteomes" id="UP000663760"/>
    </source>
</evidence>
<dbReference type="Pfam" id="PF13041">
    <property type="entry name" value="PPR_2"/>
    <property type="match status" value="1"/>
</dbReference>
<dbReference type="FunFam" id="1.25.40.10:FF:000381">
    <property type="entry name" value="Pentatricopeptide repeat-containing protein"/>
    <property type="match status" value="1"/>
</dbReference>
<protein>
    <submittedName>
        <fullName evidence="3">Uncharacterized protein</fullName>
    </submittedName>
</protein>
<dbReference type="Gene3D" id="1.25.40.10">
    <property type="entry name" value="Tetratricopeptide repeat domain"/>
    <property type="match status" value="4"/>
</dbReference>
<dbReference type="InterPro" id="IPR046960">
    <property type="entry name" value="PPR_At4g14850-like_plant"/>
</dbReference>
<dbReference type="Pfam" id="PF01535">
    <property type="entry name" value="PPR"/>
    <property type="match status" value="9"/>
</dbReference>
<reference evidence="3" key="1">
    <citation type="submission" date="2020-02" db="EMBL/GenBank/DDBJ databases">
        <authorList>
            <person name="Scholz U."/>
            <person name="Mascher M."/>
            <person name="Fiebig A."/>
        </authorList>
    </citation>
    <scope>NUCLEOTIDE SEQUENCE</scope>
</reference>
<gene>
    <name evidence="3" type="ORF">SI8410_17020566</name>
</gene>
<dbReference type="PANTHER" id="PTHR47926">
    <property type="entry name" value="PENTATRICOPEPTIDE REPEAT-CONTAINING PROTEIN"/>
    <property type="match status" value="1"/>
</dbReference>
<keyword evidence="4" id="KW-1185">Reference proteome</keyword>
<dbReference type="EMBL" id="LR746280">
    <property type="protein sequence ID" value="CAA7409888.1"/>
    <property type="molecule type" value="Genomic_DNA"/>
</dbReference>
<name>A0A7I8LKU8_SPIIN</name>
<dbReference type="GO" id="GO:0009451">
    <property type="term" value="P:RNA modification"/>
    <property type="evidence" value="ECO:0007669"/>
    <property type="project" value="InterPro"/>
</dbReference>
<evidence type="ECO:0000313" key="3">
    <source>
        <dbReference type="EMBL" id="CAA7409888.1"/>
    </source>
</evidence>
<feature type="repeat" description="PPR" evidence="2">
    <location>
        <begin position="246"/>
        <end position="280"/>
    </location>
</feature>
<feature type="repeat" description="PPR" evidence="2">
    <location>
        <begin position="582"/>
        <end position="616"/>
    </location>
</feature>
<dbReference type="PROSITE" id="PS51375">
    <property type="entry name" value="PPR"/>
    <property type="match status" value="4"/>
</dbReference>
<dbReference type="Pfam" id="PF20431">
    <property type="entry name" value="E_motif"/>
    <property type="match status" value="1"/>
</dbReference>
<dbReference type="FunFam" id="1.25.40.10:FF:000351">
    <property type="entry name" value="Pentatricopeptide repeat-containing protein"/>
    <property type="match status" value="1"/>
</dbReference>
<dbReference type="GO" id="GO:0003723">
    <property type="term" value="F:RNA binding"/>
    <property type="evidence" value="ECO:0007669"/>
    <property type="project" value="InterPro"/>
</dbReference>
<proteinExistence type="predicted"/>
<accession>A0A7I8LKU8</accession>
<evidence type="ECO:0000256" key="2">
    <source>
        <dbReference type="PROSITE-ProRule" id="PRU00708"/>
    </source>
</evidence>
<dbReference type="InterPro" id="IPR002885">
    <property type="entry name" value="PPR_rpt"/>
</dbReference>
<feature type="repeat" description="PPR" evidence="2">
    <location>
        <begin position="137"/>
        <end position="171"/>
    </location>
</feature>
<dbReference type="InterPro" id="IPR011990">
    <property type="entry name" value="TPR-like_helical_dom_sf"/>
</dbReference>
<dbReference type="FunFam" id="1.25.40.10:FF:000573">
    <property type="entry name" value="Pentatricopeptide repeat-containing protein mitochondrial"/>
    <property type="match status" value="1"/>
</dbReference>
<dbReference type="Proteomes" id="UP000663760">
    <property type="component" value="Chromosome 17"/>
</dbReference>
<dbReference type="NCBIfam" id="TIGR00756">
    <property type="entry name" value="PPR"/>
    <property type="match status" value="4"/>
</dbReference>
<organism evidence="3 4">
    <name type="scientific">Spirodela intermedia</name>
    <name type="common">Intermediate duckweed</name>
    <dbReference type="NCBI Taxonomy" id="51605"/>
    <lineage>
        <taxon>Eukaryota</taxon>
        <taxon>Viridiplantae</taxon>
        <taxon>Streptophyta</taxon>
        <taxon>Embryophyta</taxon>
        <taxon>Tracheophyta</taxon>
        <taxon>Spermatophyta</taxon>
        <taxon>Magnoliopsida</taxon>
        <taxon>Liliopsida</taxon>
        <taxon>Araceae</taxon>
        <taxon>Lemnoideae</taxon>
        <taxon>Spirodela</taxon>
    </lineage>
</organism>